<gene>
    <name evidence="1" type="ORF">AFUS01_LOCUS36408</name>
</gene>
<organism evidence="1 2">
    <name type="scientific">Allacma fusca</name>
    <dbReference type="NCBI Taxonomy" id="39272"/>
    <lineage>
        <taxon>Eukaryota</taxon>
        <taxon>Metazoa</taxon>
        <taxon>Ecdysozoa</taxon>
        <taxon>Arthropoda</taxon>
        <taxon>Hexapoda</taxon>
        <taxon>Collembola</taxon>
        <taxon>Symphypleona</taxon>
        <taxon>Sminthuridae</taxon>
        <taxon>Allacma</taxon>
    </lineage>
</organism>
<protein>
    <submittedName>
        <fullName evidence="1">Uncharacterized protein</fullName>
    </submittedName>
</protein>
<proteinExistence type="predicted"/>
<accession>A0A8J2L705</accession>
<name>A0A8J2L705_9HEXA</name>
<dbReference type="AlphaFoldDB" id="A0A8J2L705"/>
<evidence type="ECO:0000313" key="1">
    <source>
        <dbReference type="EMBL" id="CAG7826353.1"/>
    </source>
</evidence>
<sequence length="73" mass="8389">MYFRLWSGNQRWRQSSPMELQLQGFTTSPCLQSGLMYVIVVIARTSTTTTATPTFSIGYQRSGRRLILFSTVY</sequence>
<reference evidence="1" key="1">
    <citation type="submission" date="2021-06" db="EMBL/GenBank/DDBJ databases">
        <authorList>
            <person name="Hodson N. C."/>
            <person name="Mongue J. A."/>
            <person name="Jaron S. K."/>
        </authorList>
    </citation>
    <scope>NUCLEOTIDE SEQUENCE</scope>
</reference>
<dbReference type="Proteomes" id="UP000708208">
    <property type="component" value="Unassembled WGS sequence"/>
</dbReference>
<keyword evidence="2" id="KW-1185">Reference proteome</keyword>
<evidence type="ECO:0000313" key="2">
    <source>
        <dbReference type="Proteomes" id="UP000708208"/>
    </source>
</evidence>
<dbReference type="EMBL" id="CAJVCH010539491">
    <property type="protein sequence ID" value="CAG7826353.1"/>
    <property type="molecule type" value="Genomic_DNA"/>
</dbReference>
<comment type="caution">
    <text evidence="1">The sequence shown here is derived from an EMBL/GenBank/DDBJ whole genome shotgun (WGS) entry which is preliminary data.</text>
</comment>